<evidence type="ECO:0000313" key="1">
    <source>
        <dbReference type="EMBL" id="NDY58164.1"/>
    </source>
</evidence>
<dbReference type="InterPro" id="IPR007438">
    <property type="entry name" value="DUF488"/>
</dbReference>
<protein>
    <submittedName>
        <fullName evidence="1">DUF488 domain-containing protein</fullName>
    </submittedName>
</protein>
<dbReference type="RefSeq" id="WP_163303237.1">
    <property type="nucleotide sequence ID" value="NZ_JAAGRQ010000082.1"/>
</dbReference>
<dbReference type="Pfam" id="PF04343">
    <property type="entry name" value="DUF488"/>
    <property type="match status" value="1"/>
</dbReference>
<organism evidence="1 2">
    <name type="scientific">Desulfolutivibrio sulfodismutans</name>
    <dbReference type="NCBI Taxonomy" id="63561"/>
    <lineage>
        <taxon>Bacteria</taxon>
        <taxon>Pseudomonadati</taxon>
        <taxon>Thermodesulfobacteriota</taxon>
        <taxon>Desulfovibrionia</taxon>
        <taxon>Desulfovibrionales</taxon>
        <taxon>Desulfovibrionaceae</taxon>
        <taxon>Desulfolutivibrio</taxon>
    </lineage>
</organism>
<dbReference type="PANTHER" id="PTHR39337:SF1">
    <property type="entry name" value="BLR5642 PROTEIN"/>
    <property type="match status" value="1"/>
</dbReference>
<reference evidence="1 2" key="1">
    <citation type="submission" date="2020-02" db="EMBL/GenBank/DDBJ databases">
        <title>Comparative genomics of sulfur disproportionating microorganisms.</title>
        <authorList>
            <person name="Ward L.M."/>
            <person name="Bertran E."/>
            <person name="Johnston D.T."/>
        </authorList>
    </citation>
    <scope>NUCLEOTIDE SEQUENCE [LARGE SCALE GENOMIC DNA]</scope>
    <source>
        <strain evidence="1 2">DSM 3696</strain>
    </source>
</reference>
<dbReference type="Proteomes" id="UP000469724">
    <property type="component" value="Unassembled WGS sequence"/>
</dbReference>
<dbReference type="AlphaFoldDB" id="A0A7K3NPQ3"/>
<name>A0A7K3NPQ3_9BACT</name>
<dbReference type="EMBL" id="JAAGRQ010000082">
    <property type="protein sequence ID" value="NDY58164.1"/>
    <property type="molecule type" value="Genomic_DNA"/>
</dbReference>
<dbReference type="PANTHER" id="PTHR39337">
    <property type="entry name" value="BLR5642 PROTEIN"/>
    <property type="match status" value="1"/>
</dbReference>
<evidence type="ECO:0000313" key="2">
    <source>
        <dbReference type="Proteomes" id="UP000469724"/>
    </source>
</evidence>
<keyword evidence="2" id="KW-1185">Reference proteome</keyword>
<sequence>MLYTIGYTSYDVPGLIAVVQKLGITAIADVRSMPYSALHPEYNRDKLKEILRNSGVQYVFLGDLVGARYDDPDVYDGNAVDYARVSRLPTFRKGLERIVDGATRHVIALMCAEKDPVTCHRMILICRNMRNELSIRHILADGKVESHEHAELRLMRLFGLDRLDLLGRSEQERLEDAYQRQGKLIAYKADAPDAAHRQAV</sequence>
<comment type="caution">
    <text evidence="1">The sequence shown here is derived from an EMBL/GenBank/DDBJ whole genome shotgun (WGS) entry which is preliminary data.</text>
</comment>
<gene>
    <name evidence="1" type="ORF">G3N56_15620</name>
</gene>
<proteinExistence type="predicted"/>
<accession>A0A7K3NPQ3</accession>